<accession>A0A813V2V8</accession>
<organism evidence="2 3">
    <name type="scientific">Brachionus calyciflorus</name>
    <dbReference type="NCBI Taxonomy" id="104777"/>
    <lineage>
        <taxon>Eukaryota</taxon>
        <taxon>Metazoa</taxon>
        <taxon>Spiralia</taxon>
        <taxon>Gnathifera</taxon>
        <taxon>Rotifera</taxon>
        <taxon>Eurotatoria</taxon>
        <taxon>Monogononta</taxon>
        <taxon>Pseudotrocha</taxon>
        <taxon>Ploima</taxon>
        <taxon>Brachionidae</taxon>
        <taxon>Brachionus</taxon>
    </lineage>
</organism>
<evidence type="ECO:0000313" key="2">
    <source>
        <dbReference type="EMBL" id="CAF0831895.1"/>
    </source>
</evidence>
<keyword evidence="1" id="KW-0812">Transmembrane</keyword>
<evidence type="ECO:0000313" key="3">
    <source>
        <dbReference type="Proteomes" id="UP000663879"/>
    </source>
</evidence>
<sequence length="297" mass="34380">MDWRGLYLLCIFIISVLFCFIFIEFVKQNNSINSKDIVNNGSILSTNAPNNPIQYQTNSTCFFTESFDLKDILGDLISTVNNSHTKVCTAVFLNSNFLISSNECLTNTTNFKSLYIKARTNKKLISNISKILSFNNGTYSLIELENSLYLKSFVCIGDAETSETFSKSYLLSSLNTSLSIELIKRNKTGNFNACLPYVNYIDISSKCLFYNKMKFDNFKKIYPNEKTFYGFTNIKYNGLETVYFDGFYQKDKYFLIKNHVKTVLYYFEERKNSCDQRNSEKCSLLKKLNNLDNFKKS</sequence>
<keyword evidence="1" id="KW-1133">Transmembrane helix</keyword>
<dbReference type="Proteomes" id="UP000663879">
    <property type="component" value="Unassembled WGS sequence"/>
</dbReference>
<comment type="caution">
    <text evidence="2">The sequence shown here is derived from an EMBL/GenBank/DDBJ whole genome shotgun (WGS) entry which is preliminary data.</text>
</comment>
<keyword evidence="3" id="KW-1185">Reference proteome</keyword>
<keyword evidence="1" id="KW-0472">Membrane</keyword>
<gene>
    <name evidence="2" type="ORF">OXX778_LOCUS8009</name>
</gene>
<protein>
    <submittedName>
        <fullName evidence="2">Uncharacterized protein</fullName>
    </submittedName>
</protein>
<feature type="transmembrane region" description="Helical" evidence="1">
    <location>
        <begin position="6"/>
        <end position="26"/>
    </location>
</feature>
<proteinExistence type="predicted"/>
<name>A0A813V2V8_9BILA</name>
<dbReference type="AlphaFoldDB" id="A0A813V2V8"/>
<reference evidence="2" key="1">
    <citation type="submission" date="2021-02" db="EMBL/GenBank/DDBJ databases">
        <authorList>
            <person name="Nowell W R."/>
        </authorList>
    </citation>
    <scope>NUCLEOTIDE SEQUENCE</scope>
    <source>
        <strain evidence="2">Ploen Becks lab</strain>
    </source>
</reference>
<dbReference type="EMBL" id="CAJNOC010001069">
    <property type="protein sequence ID" value="CAF0831895.1"/>
    <property type="molecule type" value="Genomic_DNA"/>
</dbReference>
<evidence type="ECO:0000256" key="1">
    <source>
        <dbReference type="SAM" id="Phobius"/>
    </source>
</evidence>